<dbReference type="GeneID" id="36596724"/>
<gene>
    <name evidence="3" type="ORF">K444DRAFT_72550</name>
</gene>
<protein>
    <submittedName>
        <fullName evidence="3">Uncharacterized protein</fullName>
    </submittedName>
</protein>
<accession>A0A2J6SZ78</accession>
<name>A0A2J6SZ78_9HELO</name>
<organism evidence="3 4">
    <name type="scientific">Hyaloscypha bicolor E</name>
    <dbReference type="NCBI Taxonomy" id="1095630"/>
    <lineage>
        <taxon>Eukaryota</taxon>
        <taxon>Fungi</taxon>
        <taxon>Dikarya</taxon>
        <taxon>Ascomycota</taxon>
        <taxon>Pezizomycotina</taxon>
        <taxon>Leotiomycetes</taxon>
        <taxon>Helotiales</taxon>
        <taxon>Hyaloscyphaceae</taxon>
        <taxon>Hyaloscypha</taxon>
        <taxon>Hyaloscypha bicolor</taxon>
    </lineage>
</organism>
<evidence type="ECO:0000313" key="3">
    <source>
        <dbReference type="EMBL" id="PMD56052.1"/>
    </source>
</evidence>
<sequence length="223" mass="23772">MEGDGEGGRRSCLLCCVVFCSGLVCSVLLARLTPTRQATLVGSSTHTHTSLLLFHFTSLHFFTAPHFTSLHFTSLHFTAPHVPSPLFAASLPPLACCRACPQPGEHWTESGPHAASLSPSLVNLIRAGWTGWTGLTHPGEPCSLNRCSLLCFHLCLPSPRLSRRPSPPPPLVVLLLLAASRVLGPSTRHSPLPPRTPTQPNPNQAGLVQSLLAPQSTAIALVK</sequence>
<reference evidence="3 4" key="1">
    <citation type="submission" date="2016-04" db="EMBL/GenBank/DDBJ databases">
        <title>A degradative enzymes factory behind the ericoid mycorrhizal symbiosis.</title>
        <authorList>
            <consortium name="DOE Joint Genome Institute"/>
            <person name="Martino E."/>
            <person name="Morin E."/>
            <person name="Grelet G."/>
            <person name="Kuo A."/>
            <person name="Kohler A."/>
            <person name="Daghino S."/>
            <person name="Barry K."/>
            <person name="Choi C."/>
            <person name="Cichocki N."/>
            <person name="Clum A."/>
            <person name="Copeland A."/>
            <person name="Hainaut M."/>
            <person name="Haridas S."/>
            <person name="Labutti K."/>
            <person name="Lindquist E."/>
            <person name="Lipzen A."/>
            <person name="Khouja H.-R."/>
            <person name="Murat C."/>
            <person name="Ohm R."/>
            <person name="Olson A."/>
            <person name="Spatafora J."/>
            <person name="Veneault-Fourrey C."/>
            <person name="Henrissat B."/>
            <person name="Grigoriev I."/>
            <person name="Martin F."/>
            <person name="Perotto S."/>
        </authorList>
    </citation>
    <scope>NUCLEOTIDE SEQUENCE [LARGE SCALE GENOMIC DNA]</scope>
    <source>
        <strain evidence="3 4">E</strain>
    </source>
</reference>
<feature type="compositionally biased region" description="Pro residues" evidence="1">
    <location>
        <begin position="191"/>
        <end position="200"/>
    </location>
</feature>
<proteinExistence type="predicted"/>
<keyword evidence="4" id="KW-1185">Reference proteome</keyword>
<keyword evidence="2" id="KW-0812">Transmembrane</keyword>
<dbReference type="RefSeq" id="XP_024732956.1">
    <property type="nucleotide sequence ID" value="XM_024888648.1"/>
</dbReference>
<dbReference type="EMBL" id="KZ613853">
    <property type="protein sequence ID" value="PMD56052.1"/>
    <property type="molecule type" value="Genomic_DNA"/>
</dbReference>
<dbReference type="InParanoid" id="A0A2J6SZ78"/>
<feature type="region of interest" description="Disordered" evidence="1">
    <location>
        <begin position="186"/>
        <end position="205"/>
    </location>
</feature>
<dbReference type="Proteomes" id="UP000235371">
    <property type="component" value="Unassembled WGS sequence"/>
</dbReference>
<feature type="transmembrane region" description="Helical" evidence="2">
    <location>
        <begin position="12"/>
        <end position="30"/>
    </location>
</feature>
<evidence type="ECO:0000256" key="1">
    <source>
        <dbReference type="SAM" id="MobiDB-lite"/>
    </source>
</evidence>
<evidence type="ECO:0000256" key="2">
    <source>
        <dbReference type="SAM" id="Phobius"/>
    </source>
</evidence>
<keyword evidence="2" id="KW-0472">Membrane</keyword>
<dbReference type="AlphaFoldDB" id="A0A2J6SZ78"/>
<keyword evidence="2" id="KW-1133">Transmembrane helix</keyword>
<evidence type="ECO:0000313" key="4">
    <source>
        <dbReference type="Proteomes" id="UP000235371"/>
    </source>
</evidence>